<protein>
    <submittedName>
        <fullName evidence="1">Uncharacterized protein</fullName>
    </submittedName>
</protein>
<dbReference type="EMBL" id="GGEC01090420">
    <property type="protein sequence ID" value="MBX70904.1"/>
    <property type="molecule type" value="Transcribed_RNA"/>
</dbReference>
<accession>A0A2P2QVK4</accession>
<dbReference type="AlphaFoldDB" id="A0A2P2QVK4"/>
<organism evidence="1">
    <name type="scientific">Rhizophora mucronata</name>
    <name type="common">Asiatic mangrove</name>
    <dbReference type="NCBI Taxonomy" id="61149"/>
    <lineage>
        <taxon>Eukaryota</taxon>
        <taxon>Viridiplantae</taxon>
        <taxon>Streptophyta</taxon>
        <taxon>Embryophyta</taxon>
        <taxon>Tracheophyta</taxon>
        <taxon>Spermatophyta</taxon>
        <taxon>Magnoliopsida</taxon>
        <taxon>eudicotyledons</taxon>
        <taxon>Gunneridae</taxon>
        <taxon>Pentapetalae</taxon>
        <taxon>rosids</taxon>
        <taxon>fabids</taxon>
        <taxon>Malpighiales</taxon>
        <taxon>Rhizophoraceae</taxon>
        <taxon>Rhizophora</taxon>
    </lineage>
</organism>
<name>A0A2P2QVK4_RHIMU</name>
<proteinExistence type="predicted"/>
<sequence length="32" mass="3720">MNLPQGSSLCLFLLVLKSFQSRLKIMFIVYTK</sequence>
<evidence type="ECO:0000313" key="1">
    <source>
        <dbReference type="EMBL" id="MBX70904.1"/>
    </source>
</evidence>
<reference evidence="1" key="1">
    <citation type="submission" date="2018-02" db="EMBL/GenBank/DDBJ databases">
        <title>Rhizophora mucronata_Transcriptome.</title>
        <authorList>
            <person name="Meera S.P."/>
            <person name="Sreeshan A."/>
            <person name="Augustine A."/>
        </authorList>
    </citation>
    <scope>NUCLEOTIDE SEQUENCE</scope>
    <source>
        <tissue evidence="1">Leaf</tissue>
    </source>
</reference>